<keyword evidence="3" id="KW-1185">Reference proteome</keyword>
<proteinExistence type="predicted"/>
<dbReference type="AlphaFoldDB" id="A0A4Q2SZL4"/>
<reference evidence="2 3" key="1">
    <citation type="submission" date="2019-01" db="EMBL/GenBank/DDBJ databases">
        <authorList>
            <person name="Deng T."/>
        </authorList>
    </citation>
    <scope>NUCLEOTIDE SEQUENCE [LARGE SCALE GENOMIC DNA]</scope>
    <source>
        <strain evidence="2 3">F8825</strain>
    </source>
</reference>
<evidence type="ECO:0000256" key="1">
    <source>
        <dbReference type="SAM" id="MobiDB-lite"/>
    </source>
</evidence>
<comment type="caution">
    <text evidence="2">The sequence shown here is derived from an EMBL/GenBank/DDBJ whole genome shotgun (WGS) entry which is preliminary data.</text>
</comment>
<sequence length="125" mass="13717">MTNEIRGIVSKDILGERLDLKLAANEWCELEDEHGKSTDEILTDFFGMVESGKLRIKMLRSLFRASLSSAKPGLTLQGAGDIMAKMDLVEVGRIVGEVIVASLPQQNQEENAAPGKPKPPAKRNR</sequence>
<feature type="region of interest" description="Disordered" evidence="1">
    <location>
        <begin position="105"/>
        <end position="125"/>
    </location>
</feature>
<gene>
    <name evidence="2" type="ORF">EUU22_18545</name>
</gene>
<protein>
    <submittedName>
        <fullName evidence="2">Uncharacterized protein</fullName>
    </submittedName>
</protein>
<organism evidence="2 3">
    <name type="scientific">Ciceribacter ferrooxidans</name>
    <dbReference type="NCBI Taxonomy" id="2509717"/>
    <lineage>
        <taxon>Bacteria</taxon>
        <taxon>Pseudomonadati</taxon>
        <taxon>Pseudomonadota</taxon>
        <taxon>Alphaproteobacteria</taxon>
        <taxon>Hyphomicrobiales</taxon>
        <taxon>Rhizobiaceae</taxon>
        <taxon>Ciceribacter</taxon>
    </lineage>
</organism>
<dbReference type="RefSeq" id="WP_129333466.1">
    <property type="nucleotide sequence ID" value="NZ_SDVB01000253.1"/>
</dbReference>
<dbReference type="EMBL" id="SDVB01000253">
    <property type="protein sequence ID" value="RYC10074.1"/>
    <property type="molecule type" value="Genomic_DNA"/>
</dbReference>
<evidence type="ECO:0000313" key="2">
    <source>
        <dbReference type="EMBL" id="RYC10074.1"/>
    </source>
</evidence>
<name>A0A4Q2SZL4_9HYPH</name>
<dbReference type="Proteomes" id="UP000291088">
    <property type="component" value="Unassembled WGS sequence"/>
</dbReference>
<dbReference type="OrthoDB" id="7473872at2"/>
<evidence type="ECO:0000313" key="3">
    <source>
        <dbReference type="Proteomes" id="UP000291088"/>
    </source>
</evidence>
<accession>A0A4Q2SZL4</accession>